<dbReference type="SUPFAM" id="SSF54060">
    <property type="entry name" value="His-Me finger endonucleases"/>
    <property type="match status" value="1"/>
</dbReference>
<feature type="domain" description="Resolvase HTH" evidence="1">
    <location>
        <begin position="188"/>
        <end position="220"/>
    </location>
</feature>
<keyword evidence="3" id="KW-1185">Reference proteome</keyword>
<organism evidence="2 3">
    <name type="scientific">Ponticaulis profundi</name>
    <dbReference type="NCBI Taxonomy" id="2665222"/>
    <lineage>
        <taxon>Bacteria</taxon>
        <taxon>Pseudomonadati</taxon>
        <taxon>Pseudomonadota</taxon>
        <taxon>Alphaproteobacteria</taxon>
        <taxon>Hyphomonadales</taxon>
        <taxon>Hyphomonadaceae</taxon>
        <taxon>Ponticaulis</taxon>
    </lineage>
</organism>
<accession>A0ABW1S9I1</accession>
<dbReference type="InterPro" id="IPR006120">
    <property type="entry name" value="Resolvase_HTH_dom"/>
</dbReference>
<dbReference type="InterPro" id="IPR044925">
    <property type="entry name" value="His-Me_finger_sf"/>
</dbReference>
<protein>
    <submittedName>
        <fullName evidence="2">Helix-turn-helix domain-containing protein</fullName>
    </submittedName>
</protein>
<dbReference type="CDD" id="cd00569">
    <property type="entry name" value="HTH_Hin_like"/>
    <property type="match status" value="1"/>
</dbReference>
<comment type="caution">
    <text evidence="2">The sequence shown here is derived from an EMBL/GenBank/DDBJ whole genome shotgun (WGS) entry which is preliminary data.</text>
</comment>
<evidence type="ECO:0000313" key="3">
    <source>
        <dbReference type="Proteomes" id="UP001596303"/>
    </source>
</evidence>
<sequence length="238" mass="26513">MKREAVLAMFSIRPHKERADKVLTHPDGSNPNGSRKDHVMASPHICSIPYCSKPHVARGWCSSHYLRWQRHGDPLAGRTAQGEPLAFLEAALAADTDDCIPWPFGKGLDGRARIVLNGRKCIVSRVVCERAHGTPPTPRHEAAHSCGMGHEGCINPRHLRWATASENQKDRAEHGTHTMGERNPKAVLTESDVHQIRRLIADGNTRRALAREYGVSRHTIADIAARRTWAWLEDSQMG</sequence>
<proteinExistence type="predicted"/>
<evidence type="ECO:0000313" key="2">
    <source>
        <dbReference type="EMBL" id="MFC6197839.1"/>
    </source>
</evidence>
<dbReference type="Gene3D" id="1.10.10.60">
    <property type="entry name" value="Homeodomain-like"/>
    <property type="match status" value="1"/>
</dbReference>
<dbReference type="EMBL" id="JBHSSW010000008">
    <property type="protein sequence ID" value="MFC6197839.1"/>
    <property type="molecule type" value="Genomic_DNA"/>
</dbReference>
<dbReference type="Pfam" id="PF02796">
    <property type="entry name" value="HTH_7"/>
    <property type="match status" value="1"/>
</dbReference>
<reference evidence="3" key="1">
    <citation type="journal article" date="2019" name="Int. J. Syst. Evol. Microbiol.">
        <title>The Global Catalogue of Microorganisms (GCM) 10K type strain sequencing project: providing services to taxonomists for standard genome sequencing and annotation.</title>
        <authorList>
            <consortium name="The Broad Institute Genomics Platform"/>
            <consortium name="The Broad Institute Genome Sequencing Center for Infectious Disease"/>
            <person name="Wu L."/>
            <person name="Ma J."/>
        </authorList>
    </citation>
    <scope>NUCLEOTIDE SEQUENCE [LARGE SCALE GENOMIC DNA]</scope>
    <source>
        <strain evidence="3">CGMCC-1.15741</strain>
    </source>
</reference>
<dbReference type="RefSeq" id="WP_377377312.1">
    <property type="nucleotide sequence ID" value="NZ_JBHSSW010000008.1"/>
</dbReference>
<evidence type="ECO:0000259" key="1">
    <source>
        <dbReference type="Pfam" id="PF02796"/>
    </source>
</evidence>
<name>A0ABW1S9I1_9PROT</name>
<gene>
    <name evidence="2" type="ORF">ACFQDM_07105</name>
</gene>
<dbReference type="Proteomes" id="UP001596303">
    <property type="component" value="Unassembled WGS sequence"/>
</dbReference>